<keyword evidence="2" id="KW-1185">Reference proteome</keyword>
<dbReference type="RefSeq" id="WP_339113274.1">
    <property type="nucleotide sequence ID" value="NZ_JAYWLC010000018.1"/>
</dbReference>
<evidence type="ECO:0000313" key="1">
    <source>
        <dbReference type="EMBL" id="MER5173358.1"/>
    </source>
</evidence>
<organism evidence="1 2">
    <name type="scientific">Thioclava kandeliae</name>
    <dbReference type="NCBI Taxonomy" id="3070818"/>
    <lineage>
        <taxon>Bacteria</taxon>
        <taxon>Pseudomonadati</taxon>
        <taxon>Pseudomonadota</taxon>
        <taxon>Alphaproteobacteria</taxon>
        <taxon>Rhodobacterales</taxon>
        <taxon>Paracoccaceae</taxon>
        <taxon>Thioclava</taxon>
    </lineage>
</organism>
<accession>A0ABV1SKD5</accession>
<gene>
    <name evidence="1" type="ORF">VSX56_16440</name>
</gene>
<evidence type="ECO:0000313" key="2">
    <source>
        <dbReference type="Proteomes" id="UP001438953"/>
    </source>
</evidence>
<dbReference type="EMBL" id="JAYWLC010000018">
    <property type="protein sequence ID" value="MER5173358.1"/>
    <property type="molecule type" value="Genomic_DNA"/>
</dbReference>
<reference evidence="1 2" key="1">
    <citation type="submission" date="2024-06" db="EMBL/GenBank/DDBJ databases">
        <title>Thioclava kandeliae sp. nov. from a rhizosphere soil sample of Kandelia candel in a mangrove.</title>
        <authorList>
            <person name="Mu T."/>
        </authorList>
    </citation>
    <scope>NUCLEOTIDE SEQUENCE [LARGE SCALE GENOMIC DNA]</scope>
    <source>
        <strain evidence="1 2">CPCC 100088</strain>
    </source>
</reference>
<protein>
    <submittedName>
        <fullName evidence="1">Uncharacterized protein</fullName>
    </submittedName>
</protein>
<proteinExistence type="predicted"/>
<comment type="caution">
    <text evidence="1">The sequence shown here is derived from an EMBL/GenBank/DDBJ whole genome shotgun (WGS) entry which is preliminary data.</text>
</comment>
<name>A0ABV1SKD5_9RHOB</name>
<dbReference type="Proteomes" id="UP001438953">
    <property type="component" value="Unassembled WGS sequence"/>
</dbReference>
<sequence>MHYFTNEQHRLVEAITELTHLSEEVAKSGEDETSLEVIDRLIEEKRMALSIHEELSEHLGVDLVPSYDILNEIEVEYMQSDA</sequence>